<dbReference type="InterPro" id="IPR027417">
    <property type="entry name" value="P-loop_NTPase"/>
</dbReference>
<keyword evidence="11" id="KW-0418">Kinase</keyword>
<feature type="compositionally biased region" description="Low complexity" evidence="7">
    <location>
        <begin position="516"/>
        <end position="530"/>
    </location>
</feature>
<keyword evidence="8" id="KW-0812">Transmembrane</keyword>
<feature type="domain" description="Zeta toxin" evidence="9">
    <location>
        <begin position="624"/>
        <end position="815"/>
    </location>
</feature>
<dbReference type="Pfam" id="PF06414">
    <property type="entry name" value="Zeta_toxin"/>
    <property type="match status" value="1"/>
</dbReference>
<dbReference type="Proteomes" id="UP000236732">
    <property type="component" value="Unassembled WGS sequence"/>
</dbReference>
<keyword evidence="4" id="KW-0067">ATP-binding</keyword>
<evidence type="ECO:0000259" key="9">
    <source>
        <dbReference type="Pfam" id="PF06414"/>
    </source>
</evidence>
<feature type="transmembrane region" description="Helical" evidence="8">
    <location>
        <begin position="117"/>
        <end position="144"/>
    </location>
</feature>
<dbReference type="GO" id="GO:0016301">
    <property type="term" value="F:kinase activity"/>
    <property type="evidence" value="ECO:0007669"/>
    <property type="project" value="UniProtKB-KW"/>
</dbReference>
<evidence type="ECO:0000256" key="8">
    <source>
        <dbReference type="SAM" id="Phobius"/>
    </source>
</evidence>
<keyword evidence="8" id="KW-1133">Transmembrane helix</keyword>
<feature type="compositionally biased region" description="Low complexity" evidence="7">
    <location>
        <begin position="365"/>
        <end position="382"/>
    </location>
</feature>
<evidence type="ECO:0000259" key="10">
    <source>
        <dbReference type="Pfam" id="PF25547"/>
    </source>
</evidence>
<evidence type="ECO:0000256" key="6">
    <source>
        <dbReference type="ARBA" id="ARBA00048178"/>
    </source>
</evidence>
<feature type="compositionally biased region" description="Low complexity" evidence="7">
    <location>
        <begin position="317"/>
        <end position="355"/>
    </location>
</feature>
<organism evidence="11 12">
    <name type="scientific">Nonomuraea solani</name>
    <dbReference type="NCBI Taxonomy" id="1144553"/>
    <lineage>
        <taxon>Bacteria</taxon>
        <taxon>Bacillati</taxon>
        <taxon>Actinomycetota</taxon>
        <taxon>Actinomycetes</taxon>
        <taxon>Streptosporangiales</taxon>
        <taxon>Streptosporangiaceae</taxon>
        <taxon>Nonomuraea</taxon>
    </lineage>
</organism>
<feature type="compositionally biased region" description="Basic and acidic residues" evidence="7">
    <location>
        <begin position="531"/>
        <end position="540"/>
    </location>
</feature>
<dbReference type="InterPro" id="IPR010488">
    <property type="entry name" value="Zeta_toxin_domain"/>
</dbReference>
<evidence type="ECO:0000256" key="7">
    <source>
        <dbReference type="SAM" id="MobiDB-lite"/>
    </source>
</evidence>
<gene>
    <name evidence="11" type="ORF">SAMN05444920_12885</name>
</gene>
<reference evidence="11 12" key="1">
    <citation type="submission" date="2016-10" db="EMBL/GenBank/DDBJ databases">
        <authorList>
            <person name="de Groot N.N."/>
        </authorList>
    </citation>
    <scope>NUCLEOTIDE SEQUENCE [LARGE SCALE GENOMIC DNA]</scope>
    <source>
        <strain evidence="11 12">CGMCC 4.7037</strain>
    </source>
</reference>
<sequence length="1300" mass="139345">MGFDGFLVPDCVKPYIGWVVGMDWPEGDETGCFRLADACVTAAYRLVEGTPADQPWNAAKIGADWEGDAHLAFAEHVTTAVGGKVADLVNRLVNTAVALNNVGVQIQYAKYMIEVTVWLLAGQILYLTAAALASSGASLALIPPRVRLARLTVAQIARQTLRNIALFAAIVAAMDGGVQLLQLVQGRRDEIDLRQLGVSALTGGAMGGLMGVLSGGLTRLATPALRAGLTRAEMSVAEKLLAAASSSLYGQAAQYAVTGGMATAGALLAEGNFSWEMLAKGITSSALGADGQHLTTSLPHGGSANGPSPAGSPPPDGGSSTNGGPSPEGGSSTNGGSSPDGAPSPDGSPSVDGGPSPDGGPPPDGGLSPDRGSSLDGGASRAADGDGTRVSSNESRDTTLSQAPGHVADPAHQTAHQAPPPQASPEHPAQPSTHSPATAPAHPSPNQGAAARGGPIAEALAQSRSTPQDPGATPTLRHPDRPDPTPTRQEPGQPPISRIERLLNHDTTQARPDTGPTHAPANTPANTPAHAPERPAEGARPDTTVTAAEPVRATPPERPGGTADPASPAGSPSGPGRTAETGGVQDHPASLDTRPPAFHRTPTDEELRTIFEDVIIPEMLTGATRSPEPTMIVVGGQPGAGKSTTIARLHEGFRDRGGILQIIMDEYKRFYPDYDQLRAWNDIETNNIVQPIAKKWQSMAFDYAIANGYNVIVEATLGNPKDAAAFIRLFQEHGYRIETELVATARAQSRLSLLTRYLSEKISEGAGRLVPGGDHDVRFFGSAEVIGSLESADPPATVDAVRIRLRDGEAVFVNERGPDGEWTGTTGAQEALRAERERPWTAAERAEFTRRLNNLRALLEHQRQQHPEDAATYDRLSREADEVAAMAEPWLSHDGAGDYLRDILGMTPDATDWSPQRSREFERRIGDFLSNDPEARVAADRMIGRLREVLISLHEELYQAPEARTERTFFKDDPTSPGQVGRDTISLADLRRDGNLRMLMTAIYNAAFFSKDDLAVQGTLFELRTHPDWPAIADRAGLDVSRLAPALEGDLTISRDIFEVPNLGTHSRETDRAVAEFEESQAARWTRTVEDREAFRVTPQDFVNRDIPMHALEIDAHQRHLRSQYEDPVPEPPAAEPPRTEDVSNRFDDPADGEDWSRLTDSHNDAPDPHAPLEWLLGTGRYGMHTDHPWVREVSGESNLPLVAGISGTAARLHSLFLWIRPEGVTEEHFTRALLGWMLSMEDHSVYEIVRGIEVASPHLFGDPNMPYRDAIDLYRRIVPLETLADIAAGMNPAREDSER</sequence>
<dbReference type="EMBL" id="FNVT01000028">
    <property type="protein sequence ID" value="SEH02658.1"/>
    <property type="molecule type" value="Genomic_DNA"/>
</dbReference>
<proteinExistence type="inferred from homology"/>
<evidence type="ECO:0000256" key="3">
    <source>
        <dbReference type="ARBA" id="ARBA00022741"/>
    </source>
</evidence>
<feature type="compositionally biased region" description="Polar residues" evidence="7">
    <location>
        <begin position="390"/>
        <end position="402"/>
    </location>
</feature>
<evidence type="ECO:0000256" key="5">
    <source>
        <dbReference type="ARBA" id="ARBA00032897"/>
    </source>
</evidence>
<evidence type="ECO:0000256" key="1">
    <source>
        <dbReference type="ARBA" id="ARBA00009104"/>
    </source>
</evidence>
<feature type="compositionally biased region" description="Low complexity" evidence="7">
    <location>
        <begin position="424"/>
        <end position="445"/>
    </location>
</feature>
<evidence type="ECO:0000313" key="12">
    <source>
        <dbReference type="Proteomes" id="UP000236732"/>
    </source>
</evidence>
<evidence type="ECO:0000256" key="4">
    <source>
        <dbReference type="ARBA" id="ARBA00022840"/>
    </source>
</evidence>
<feature type="region of interest" description="Disordered" evidence="7">
    <location>
        <begin position="1120"/>
        <end position="1172"/>
    </location>
</feature>
<comment type="similarity">
    <text evidence="1">Belongs to the zeta toxin family.</text>
</comment>
<feature type="compositionally biased region" description="Basic and acidic residues" evidence="7">
    <location>
        <begin position="1138"/>
        <end position="1168"/>
    </location>
</feature>
<feature type="transmembrane region" description="Helical" evidence="8">
    <location>
        <begin position="164"/>
        <end position="184"/>
    </location>
</feature>
<keyword evidence="3" id="KW-0547">Nucleotide-binding</keyword>
<comment type="catalytic activity">
    <reaction evidence="6">
        <text>UDP-N-acetyl-alpha-D-glucosamine + ATP = UDP-N-acetyl-alpha-D-glucosamine 3'-phosphate + ADP + H(+)</text>
        <dbReference type="Rhea" id="RHEA:32671"/>
        <dbReference type="ChEBI" id="CHEBI:15378"/>
        <dbReference type="ChEBI" id="CHEBI:30616"/>
        <dbReference type="ChEBI" id="CHEBI:57705"/>
        <dbReference type="ChEBI" id="CHEBI:64353"/>
        <dbReference type="ChEBI" id="CHEBI:456216"/>
        <dbReference type="EC" id="2.7.1.176"/>
    </reaction>
</comment>
<dbReference type="Pfam" id="PF25547">
    <property type="entry name" value="WXG100_2"/>
    <property type="match status" value="1"/>
</dbReference>
<dbReference type="Gene3D" id="3.40.50.300">
    <property type="entry name" value="P-loop containing nucleotide triphosphate hydrolases"/>
    <property type="match status" value="1"/>
</dbReference>
<evidence type="ECO:0000313" key="11">
    <source>
        <dbReference type="EMBL" id="SEH02658.1"/>
    </source>
</evidence>
<evidence type="ECO:0000256" key="2">
    <source>
        <dbReference type="ARBA" id="ARBA00011963"/>
    </source>
</evidence>
<protein>
    <recommendedName>
        <fullName evidence="5">UDP-N-acetylglucosamine kinase</fullName>
        <ecNumber evidence="2">2.7.1.176</ecNumber>
    </recommendedName>
    <alternativeName>
        <fullName evidence="5">UDP-N-acetylglucosamine kinase</fullName>
    </alternativeName>
</protein>
<feature type="domain" description="Outer membrane channel protein CpnT-like N-terminal" evidence="10">
    <location>
        <begin position="13"/>
        <end position="141"/>
    </location>
</feature>
<keyword evidence="11" id="KW-0808">Transferase</keyword>
<dbReference type="InterPro" id="IPR057746">
    <property type="entry name" value="CpnT-like_N"/>
</dbReference>
<feature type="compositionally biased region" description="Low complexity" evidence="7">
    <location>
        <begin position="408"/>
        <end position="417"/>
    </location>
</feature>
<accession>A0A1H6EXP6</accession>
<dbReference type="SUPFAM" id="SSF52540">
    <property type="entry name" value="P-loop containing nucleoside triphosphate hydrolases"/>
    <property type="match status" value="1"/>
</dbReference>
<keyword evidence="8" id="KW-0472">Membrane</keyword>
<feature type="compositionally biased region" description="Low complexity" evidence="7">
    <location>
        <begin position="559"/>
        <end position="576"/>
    </location>
</feature>
<dbReference type="EC" id="2.7.1.176" evidence="2"/>
<name>A0A1H6EXP6_9ACTN</name>
<keyword evidence="12" id="KW-1185">Reference proteome</keyword>
<dbReference type="GO" id="GO:0005524">
    <property type="term" value="F:ATP binding"/>
    <property type="evidence" value="ECO:0007669"/>
    <property type="project" value="UniProtKB-KW"/>
</dbReference>
<feature type="region of interest" description="Disordered" evidence="7">
    <location>
        <begin position="290"/>
        <end position="606"/>
    </location>
</feature>